<dbReference type="EMBL" id="LAZR01000987">
    <property type="protein sequence ID" value="KKN53133.1"/>
    <property type="molecule type" value="Genomic_DNA"/>
</dbReference>
<dbReference type="Pfam" id="PF26078">
    <property type="entry name" value="Baseplate_J_M"/>
    <property type="match status" value="1"/>
</dbReference>
<reference evidence="2" key="1">
    <citation type="journal article" date="2015" name="Nature">
        <title>Complex archaea that bridge the gap between prokaryotes and eukaryotes.</title>
        <authorList>
            <person name="Spang A."/>
            <person name="Saw J.H."/>
            <person name="Jorgensen S.L."/>
            <person name="Zaremba-Niedzwiedzka K."/>
            <person name="Martijn J."/>
            <person name="Lind A.E."/>
            <person name="van Eijk R."/>
            <person name="Schleper C."/>
            <person name="Guy L."/>
            <person name="Ettema T.J."/>
        </authorList>
    </citation>
    <scope>NUCLEOTIDE SEQUENCE</scope>
</reference>
<dbReference type="InterPro" id="IPR052399">
    <property type="entry name" value="Phage_Baseplate_Assmbl_Protein"/>
</dbReference>
<feature type="domain" description="Baseplate J-like central" evidence="1">
    <location>
        <begin position="197"/>
        <end position="269"/>
    </location>
</feature>
<sequence>MPFDLPTFEELRDLLIASFGGRIPEGNTNKRGDIHKRLSVVALGILDNHFHIQQVGLDVLPDTAEGDQLRRHATIYGVTPKGASGSAGDTALRVFGDVGAAMPVNEPLTHLPSGLFFKTRSGGVIPAGGFLDVDVAADPSVGELTNLEVGQELTFDVVPLNLEATSRIVVELTNGQDDERDDDLRDRLLNRIGQPAAGGNRNDWEQFALEAAAFVDSAFVYPNRNGFGAVDVAALKAGTGAARLLDAGERATVLAHIDSVRPVSAIARVLEVFEEETDVEILVDPESDPAFGFDWNDLVAPTVLLWTPATRTLQFNAARPVSMAAGHRLVIDTAGSSGAVQVIEALSGADSVILRDDLSTAPVLNDPVYAGGPLTDPVRDNVIALFDELGTANPDAIKYGPWEGNLRLSTLFERVQTTDGVLDSQILDPVANVEASDTVFPDNDTIGLLTPGKILVRTDHT</sequence>
<dbReference type="PANTHER" id="PTHR37829">
    <property type="entry name" value="PHAGE-LIKE ELEMENT PBSX PROTEIN XKDT"/>
    <property type="match status" value="1"/>
</dbReference>
<gene>
    <name evidence="2" type="ORF">LCGC14_0605610</name>
</gene>
<name>A0A0F9UHQ2_9ZZZZ</name>
<protein>
    <recommendedName>
        <fullName evidence="1">Baseplate J-like central domain-containing protein</fullName>
    </recommendedName>
</protein>
<evidence type="ECO:0000313" key="2">
    <source>
        <dbReference type="EMBL" id="KKN53133.1"/>
    </source>
</evidence>
<dbReference type="PANTHER" id="PTHR37829:SF3">
    <property type="entry name" value="PROTEIN JAYE-RELATED"/>
    <property type="match status" value="1"/>
</dbReference>
<organism evidence="2">
    <name type="scientific">marine sediment metagenome</name>
    <dbReference type="NCBI Taxonomy" id="412755"/>
    <lineage>
        <taxon>unclassified sequences</taxon>
        <taxon>metagenomes</taxon>
        <taxon>ecological metagenomes</taxon>
    </lineage>
</organism>
<evidence type="ECO:0000259" key="1">
    <source>
        <dbReference type="Pfam" id="PF26078"/>
    </source>
</evidence>
<comment type="caution">
    <text evidence="2">The sequence shown here is derived from an EMBL/GenBank/DDBJ whole genome shotgun (WGS) entry which is preliminary data.</text>
</comment>
<proteinExistence type="predicted"/>
<accession>A0A0F9UHQ2</accession>
<dbReference type="AlphaFoldDB" id="A0A0F9UHQ2"/>
<dbReference type="InterPro" id="IPR058531">
    <property type="entry name" value="Baseplate_J_M"/>
</dbReference>